<dbReference type="Pfam" id="PF17765">
    <property type="entry name" value="MLTR_LBD"/>
    <property type="match status" value="1"/>
</dbReference>
<dbReference type="PROSITE" id="PS50943">
    <property type="entry name" value="HTH_CROC1"/>
    <property type="match status" value="1"/>
</dbReference>
<dbReference type="PANTHER" id="PTHR35010:SF2">
    <property type="entry name" value="BLL4672 PROTEIN"/>
    <property type="match status" value="1"/>
</dbReference>
<proteinExistence type="predicted"/>
<dbReference type="InterPro" id="IPR001387">
    <property type="entry name" value="Cro/C1-type_HTH"/>
</dbReference>
<dbReference type="SUPFAM" id="SSF47413">
    <property type="entry name" value="lambda repressor-like DNA-binding domains"/>
    <property type="match status" value="1"/>
</dbReference>
<dbReference type="PANTHER" id="PTHR35010">
    <property type="entry name" value="BLL4672 PROTEIN-RELATED"/>
    <property type="match status" value="1"/>
</dbReference>
<feature type="domain" description="HTH cro/C1-type" evidence="2">
    <location>
        <begin position="35"/>
        <end position="75"/>
    </location>
</feature>
<dbReference type="Pfam" id="PF13560">
    <property type="entry name" value="HTH_31"/>
    <property type="match status" value="1"/>
</dbReference>
<accession>A0A1X7P098</accession>
<protein>
    <submittedName>
        <fullName evidence="3">Transcriptional regulator, contains XRE-family HTH domain</fullName>
    </submittedName>
</protein>
<dbReference type="Gene3D" id="3.30.450.180">
    <property type="match status" value="1"/>
</dbReference>
<sequence length="301" mass="33147">MERSELSAFLQAQRARLRPADVGLVPDVVPRRVPGLRREEVAHLAGLSTDYYTRLEQGRKDSPSDAVLNAIARALLLDETGRRHLLDLARPAALAGPARVLPVQRVRASTRQLMESWSDQPALLLGRRLDVLGTNALGRALLFDFGSLPVGERNYLRWLILHPRARTLYRDWETVASEMVAALRLDAGRHPDDRGILDLVGELAVQSEEFATWWADQRVTAHTHGVKRFHHDVVGDVELNWQGLALPGDEDQTIYVYHAPPGSPAAEKLGLLGSWVGAHPPELHRGSSSSSGPDAAVNEPG</sequence>
<dbReference type="EMBL" id="FXBM01000002">
    <property type="protein sequence ID" value="SMH44020.1"/>
    <property type="molecule type" value="Genomic_DNA"/>
</dbReference>
<dbReference type="SMART" id="SM00530">
    <property type="entry name" value="HTH_XRE"/>
    <property type="match status" value="1"/>
</dbReference>
<dbReference type="CDD" id="cd00093">
    <property type="entry name" value="HTH_XRE"/>
    <property type="match status" value="1"/>
</dbReference>
<feature type="region of interest" description="Disordered" evidence="1">
    <location>
        <begin position="280"/>
        <end position="301"/>
    </location>
</feature>
<evidence type="ECO:0000313" key="3">
    <source>
        <dbReference type="EMBL" id="SMH44020.1"/>
    </source>
</evidence>
<gene>
    <name evidence="3" type="ORF">SAMN06295885_2290</name>
</gene>
<reference evidence="4" key="1">
    <citation type="submission" date="2017-04" db="EMBL/GenBank/DDBJ databases">
        <authorList>
            <person name="Varghese N."/>
            <person name="Submissions S."/>
        </authorList>
    </citation>
    <scope>NUCLEOTIDE SEQUENCE [LARGE SCALE GENOMIC DNA]</scope>
    <source>
        <strain evidence="4">VKM Ac-2121</strain>
    </source>
</reference>
<dbReference type="Proteomes" id="UP000193711">
    <property type="component" value="Unassembled WGS sequence"/>
</dbReference>
<dbReference type="InterPro" id="IPR010982">
    <property type="entry name" value="Lambda_DNA-bd_dom_sf"/>
</dbReference>
<dbReference type="GO" id="GO:0003677">
    <property type="term" value="F:DNA binding"/>
    <property type="evidence" value="ECO:0007669"/>
    <property type="project" value="InterPro"/>
</dbReference>
<organism evidence="3 4">
    <name type="scientific">Rathayibacter oskolensis</name>
    <dbReference type="NCBI Taxonomy" id="1891671"/>
    <lineage>
        <taxon>Bacteria</taxon>
        <taxon>Bacillati</taxon>
        <taxon>Actinomycetota</taxon>
        <taxon>Actinomycetes</taxon>
        <taxon>Micrococcales</taxon>
        <taxon>Microbacteriaceae</taxon>
        <taxon>Rathayibacter</taxon>
    </lineage>
</organism>
<name>A0A1X7P098_9MICO</name>
<evidence type="ECO:0000313" key="4">
    <source>
        <dbReference type="Proteomes" id="UP000193711"/>
    </source>
</evidence>
<evidence type="ECO:0000256" key="1">
    <source>
        <dbReference type="SAM" id="MobiDB-lite"/>
    </source>
</evidence>
<dbReference type="InterPro" id="IPR041413">
    <property type="entry name" value="MLTR_LBD"/>
</dbReference>
<keyword evidence="4" id="KW-1185">Reference proteome</keyword>
<dbReference type="AlphaFoldDB" id="A0A1X7P098"/>
<evidence type="ECO:0000259" key="2">
    <source>
        <dbReference type="PROSITE" id="PS50943"/>
    </source>
</evidence>
<dbReference type="STRING" id="1891671.SAMN06295885_2290"/>
<dbReference type="Gene3D" id="1.10.260.40">
    <property type="entry name" value="lambda repressor-like DNA-binding domains"/>
    <property type="match status" value="1"/>
</dbReference>